<evidence type="ECO:0000313" key="4">
    <source>
        <dbReference type="EMBL" id="SMG01315.1"/>
    </source>
</evidence>
<accession>A0A238H899</accession>
<dbReference type="Proteomes" id="UP000198460">
    <property type="component" value="Unassembled WGS sequence"/>
</dbReference>
<dbReference type="PANTHER" id="PTHR36836">
    <property type="entry name" value="COLANIC ACID BIOSYNTHESIS PROTEIN WCAK"/>
    <property type="match status" value="1"/>
</dbReference>
<feature type="domain" description="Polysaccharide pyruvyl transferase" evidence="3">
    <location>
        <begin position="24"/>
        <end position="318"/>
    </location>
</feature>
<gene>
    <name evidence="4" type="ORF">BSIN_0531</name>
</gene>
<evidence type="ECO:0000259" key="3">
    <source>
        <dbReference type="Pfam" id="PF04230"/>
    </source>
</evidence>
<dbReference type="EMBL" id="FXAN01000072">
    <property type="protein sequence ID" value="SMG01315.1"/>
    <property type="molecule type" value="Genomic_DNA"/>
</dbReference>
<dbReference type="RefSeq" id="WP_089341222.1">
    <property type="nucleotide sequence ID" value="NZ_FXAN01000072.1"/>
</dbReference>
<proteinExistence type="predicted"/>
<organism evidence="4 5">
    <name type="scientific">Burkholderia singularis</name>
    <dbReference type="NCBI Taxonomy" id="1503053"/>
    <lineage>
        <taxon>Bacteria</taxon>
        <taxon>Pseudomonadati</taxon>
        <taxon>Pseudomonadota</taxon>
        <taxon>Betaproteobacteria</taxon>
        <taxon>Burkholderiales</taxon>
        <taxon>Burkholderiaceae</taxon>
        <taxon>Burkholderia</taxon>
        <taxon>pseudomallei group</taxon>
    </lineage>
</organism>
<feature type="coiled-coil region" evidence="1">
    <location>
        <begin position="461"/>
        <end position="523"/>
    </location>
</feature>
<keyword evidence="1" id="KW-0175">Coiled coil</keyword>
<dbReference type="InterPro" id="IPR029044">
    <property type="entry name" value="Nucleotide-diphossugar_trans"/>
</dbReference>
<reference evidence="4 5" key="1">
    <citation type="submission" date="2017-04" db="EMBL/GenBank/DDBJ databases">
        <authorList>
            <person name="Afonso C.L."/>
            <person name="Miller P.J."/>
            <person name="Scott M.A."/>
            <person name="Spackman E."/>
            <person name="Goraichik I."/>
            <person name="Dimitrov K.M."/>
            <person name="Suarez D.L."/>
            <person name="Swayne D.E."/>
        </authorList>
    </citation>
    <scope>NUCLEOTIDE SEQUENCE [LARGE SCALE GENOMIC DNA]</scope>
    <source>
        <strain evidence="4">LMG 28154</strain>
    </source>
</reference>
<dbReference type="GO" id="GO:0016740">
    <property type="term" value="F:transferase activity"/>
    <property type="evidence" value="ECO:0007669"/>
    <property type="project" value="UniProtKB-KW"/>
</dbReference>
<feature type="domain" description="Glycosyltransferase 2-like" evidence="2">
    <location>
        <begin position="972"/>
        <end position="1096"/>
    </location>
</feature>
<evidence type="ECO:0000313" key="5">
    <source>
        <dbReference type="Proteomes" id="UP000198460"/>
    </source>
</evidence>
<evidence type="ECO:0000256" key="1">
    <source>
        <dbReference type="SAM" id="Coils"/>
    </source>
</evidence>
<dbReference type="SUPFAM" id="SSF53448">
    <property type="entry name" value="Nucleotide-diphospho-sugar transferases"/>
    <property type="match status" value="1"/>
</dbReference>
<sequence>MTESIDNPVRPVKAVVIGYYGAPNVGDELLLSLLVDWARARHIELVAASINPDYTARTHAIKAVDYFNLGSIGKELATADLLIFGGGGIFQDHHPFRITSLYDPTQNDIAAYARIFYMGRQFGVRTVIWAHGVGPLATLDGQQISRDVFTLADHVSLRDADSLALLRSLGVERDALVAPDPGWFFVNTPKPPLRFDDQLKPLAGRRKLAVLVRSWEFDQAWESAFGDALRKAISNEWGIVWIGFQWSESERETSVDLPCIEKLRARLGDDIPSVVIDKLSPDAAFVLLKQCDAVFSMRLHGSIMAIGGGCHVAALEYDRKMAVAHDMAGLPANMRLQLSDPPSRFDEVLGRLLGEPSGLWTLPPARMEALARKASEHFELLDAALAATAGTSAAAHAERWKSNQLDWTSTWLQQLIWNNDQIRSTSDRAHDLLHYRDLQLAEQMAHVSQLSSELSDIKTLLGQQSALVQQLQADNNALKAQNGELETRNDTLQATLDSIQHESAEIRQRLAAAERALHSYQNAPLDPGAAATLPQTSDSGLAQNARETQAEAHALASSSMVSNMMKSPKIYANRAVYLLQNGGVRALASAVRRKYRMRAAAQAASGAIAILPAPAVQNDPYRALHSAAQLQRAELIIVAPYAYRASGGTRRYAQLAAAAIAAGHRVIYLNASTASGEDASPSEGVSGLFETQLDAISVTELFGLVSSFAKLIIGAPAAGVLPFFDYARHRGIETVFDIDREWRGDARNPGSPFQQLLANASRCTAATPALQASLADSRNDISLLRDAVLHTSFDSYKTYDPPAGLRTGSHKQGLFYPACGIEFIDWDMLKTAADRNANTVFYVMTSDNLRQPMPSNVIALPPVPINQLGAYAASVDFLYAPLLPSAAHAGDSDFNVYAGLHLGKPVVSSLDSGLGDTRSLFIRPAADDFAAACATLSGDSSPQAADEQFVSQHSWLARLEQLAPAEPRRDVSVVILIHNNAKIIGRCLSTLLAHCSAYLAEVIVVDNASSDGGAEIVEKHFPQVKLIRNPQNGCSSGRNLGVAHSSGKYVAFFDSDQWFVGSAGFAEALHVLENNAAVGTIGWNAGWFDATRTDLGGMIADYCPNRAMNSIAIRDGFRADIGFLGTSGMFLRRETFDATAGFDTFYDPTCFEDTDICFQIKALGMQVVYRDLSGVRHQPHQTTGANSGSDAYQALFQRNAAYFKEKWKSHPEFFLDYVWD</sequence>
<protein>
    <submittedName>
        <fullName evidence="4">Glycosyl transferase, family 2</fullName>
    </submittedName>
</protein>
<dbReference type="PANTHER" id="PTHR36836:SF1">
    <property type="entry name" value="COLANIC ACID BIOSYNTHESIS PROTEIN WCAK"/>
    <property type="match status" value="1"/>
</dbReference>
<dbReference type="Pfam" id="PF04230">
    <property type="entry name" value="PS_pyruv_trans"/>
    <property type="match status" value="1"/>
</dbReference>
<dbReference type="AlphaFoldDB" id="A0A238H899"/>
<dbReference type="Gene3D" id="3.90.550.10">
    <property type="entry name" value="Spore Coat Polysaccharide Biosynthesis Protein SpsA, Chain A"/>
    <property type="match status" value="1"/>
</dbReference>
<dbReference type="InterPro" id="IPR007345">
    <property type="entry name" value="Polysacch_pyruvyl_Trfase"/>
</dbReference>
<dbReference type="Pfam" id="PF00535">
    <property type="entry name" value="Glycos_transf_2"/>
    <property type="match status" value="1"/>
</dbReference>
<evidence type="ECO:0000259" key="2">
    <source>
        <dbReference type="Pfam" id="PF00535"/>
    </source>
</evidence>
<name>A0A238H899_9BURK</name>
<keyword evidence="4" id="KW-0808">Transferase</keyword>
<dbReference type="Gene3D" id="3.40.50.2000">
    <property type="entry name" value="Glycogen Phosphorylase B"/>
    <property type="match status" value="1"/>
</dbReference>
<dbReference type="InterPro" id="IPR001173">
    <property type="entry name" value="Glyco_trans_2-like"/>
</dbReference>